<proteinExistence type="predicted"/>
<feature type="compositionally biased region" description="Basic and acidic residues" evidence="1">
    <location>
        <begin position="278"/>
        <end position="293"/>
    </location>
</feature>
<comment type="caution">
    <text evidence="2">The sequence shown here is derived from an EMBL/GenBank/DDBJ whole genome shotgun (WGS) entry which is preliminary data.</text>
</comment>
<feature type="compositionally biased region" description="Low complexity" evidence="1">
    <location>
        <begin position="179"/>
        <end position="188"/>
    </location>
</feature>
<reference evidence="2 3" key="1">
    <citation type="journal article" date="2020" name="Cell">
        <title>Large-Scale Comparative Analyses of Tick Genomes Elucidate Their Genetic Diversity and Vector Capacities.</title>
        <authorList>
            <consortium name="Tick Genome and Microbiome Consortium (TIGMIC)"/>
            <person name="Jia N."/>
            <person name="Wang J."/>
            <person name="Shi W."/>
            <person name="Du L."/>
            <person name="Sun Y."/>
            <person name="Zhan W."/>
            <person name="Jiang J.F."/>
            <person name="Wang Q."/>
            <person name="Zhang B."/>
            <person name="Ji P."/>
            <person name="Bell-Sakyi L."/>
            <person name="Cui X.M."/>
            <person name="Yuan T.T."/>
            <person name="Jiang B.G."/>
            <person name="Yang W.F."/>
            <person name="Lam T.T."/>
            <person name="Chang Q.C."/>
            <person name="Ding S.J."/>
            <person name="Wang X.J."/>
            <person name="Zhu J.G."/>
            <person name="Ruan X.D."/>
            <person name="Zhao L."/>
            <person name="Wei J.T."/>
            <person name="Ye R.Z."/>
            <person name="Que T.C."/>
            <person name="Du C.H."/>
            <person name="Zhou Y.H."/>
            <person name="Cheng J.X."/>
            <person name="Dai P.F."/>
            <person name="Guo W.B."/>
            <person name="Han X.H."/>
            <person name="Huang E.J."/>
            <person name="Li L.F."/>
            <person name="Wei W."/>
            <person name="Gao Y.C."/>
            <person name="Liu J.Z."/>
            <person name="Shao H.Z."/>
            <person name="Wang X."/>
            <person name="Wang C.C."/>
            <person name="Yang T.C."/>
            <person name="Huo Q.B."/>
            <person name="Li W."/>
            <person name="Chen H.Y."/>
            <person name="Chen S.E."/>
            <person name="Zhou L.G."/>
            <person name="Ni X.B."/>
            <person name="Tian J.H."/>
            <person name="Sheng Y."/>
            <person name="Liu T."/>
            <person name="Pan Y.S."/>
            <person name="Xia L.Y."/>
            <person name="Li J."/>
            <person name="Zhao F."/>
            <person name="Cao W.C."/>
        </authorList>
    </citation>
    <scope>NUCLEOTIDE SEQUENCE [LARGE SCALE GENOMIC DNA]</scope>
    <source>
        <strain evidence="2">HaeL-2018</strain>
    </source>
</reference>
<organism evidence="2 3">
    <name type="scientific">Haemaphysalis longicornis</name>
    <name type="common">Bush tick</name>
    <dbReference type="NCBI Taxonomy" id="44386"/>
    <lineage>
        <taxon>Eukaryota</taxon>
        <taxon>Metazoa</taxon>
        <taxon>Ecdysozoa</taxon>
        <taxon>Arthropoda</taxon>
        <taxon>Chelicerata</taxon>
        <taxon>Arachnida</taxon>
        <taxon>Acari</taxon>
        <taxon>Parasitiformes</taxon>
        <taxon>Ixodida</taxon>
        <taxon>Ixodoidea</taxon>
        <taxon>Ixodidae</taxon>
        <taxon>Haemaphysalinae</taxon>
        <taxon>Haemaphysalis</taxon>
    </lineage>
</organism>
<gene>
    <name evidence="2" type="ORF">HPB48_025959</name>
</gene>
<feature type="compositionally biased region" description="Low complexity" evidence="1">
    <location>
        <begin position="247"/>
        <end position="258"/>
    </location>
</feature>
<dbReference type="VEuPathDB" id="VectorBase:HLOH_064020"/>
<accession>A0A9J6H8D2</accession>
<evidence type="ECO:0000256" key="1">
    <source>
        <dbReference type="SAM" id="MobiDB-lite"/>
    </source>
</evidence>
<dbReference type="EMBL" id="JABSTR010001361">
    <property type="protein sequence ID" value="KAH9383982.1"/>
    <property type="molecule type" value="Genomic_DNA"/>
</dbReference>
<name>A0A9J6H8D2_HAELO</name>
<dbReference type="Proteomes" id="UP000821853">
    <property type="component" value="Unassembled WGS sequence"/>
</dbReference>
<evidence type="ECO:0000313" key="2">
    <source>
        <dbReference type="EMBL" id="KAH9383982.1"/>
    </source>
</evidence>
<dbReference type="PANTHER" id="PTHR37558:SF1">
    <property type="entry name" value="HTH CENPB-TYPE DOMAIN-CONTAINING PROTEIN"/>
    <property type="match status" value="1"/>
</dbReference>
<keyword evidence="3" id="KW-1185">Reference proteome</keyword>
<dbReference type="AlphaFoldDB" id="A0A9J6H8D2"/>
<sequence length="321" mass="35902">MAAAHIDNHDTNMQRRYRMRYSVADDIALLQEVVNLNPFADQHLWAEVTENLVALTGKPFTERSAKERVDLVLTRFLNEERACIRRSGTGEDYSAMDQLLQQVADLCKEFGHKLRRVALRQSRGRTENSGRIGATARCTARDPATDGRVLVALDGHAEWLAAGLSPSREEGIYVDADTPPGCSSVQQSQPPPQSFDGSTPGCSSDQQSPPPPQSSAGSTHSPDGEPSLVLTGMRCQEAPVVHSRCSPQQTPRQRPPLQVIHPGNSRTTPARGMQRHGTTRDFLDERDKREQETQCRRLALEERRLDFEMLKHSESMREREK</sequence>
<dbReference type="OrthoDB" id="6510063at2759"/>
<dbReference type="PANTHER" id="PTHR37558">
    <property type="entry name" value="HTH CENPB-TYPE DOMAIN-CONTAINING PROTEIN"/>
    <property type="match status" value="1"/>
</dbReference>
<evidence type="ECO:0000313" key="3">
    <source>
        <dbReference type="Proteomes" id="UP000821853"/>
    </source>
</evidence>
<feature type="region of interest" description="Disordered" evidence="1">
    <location>
        <begin position="171"/>
        <end position="293"/>
    </location>
</feature>
<protein>
    <submittedName>
        <fullName evidence="2">Uncharacterized protein</fullName>
    </submittedName>
</protein>